<evidence type="ECO:0000256" key="1">
    <source>
        <dbReference type="ARBA" id="ARBA00022723"/>
    </source>
</evidence>
<evidence type="ECO:0000256" key="3">
    <source>
        <dbReference type="ARBA" id="ARBA00022833"/>
    </source>
</evidence>
<dbReference type="Gene3D" id="2.30.30.140">
    <property type="match status" value="1"/>
</dbReference>
<evidence type="ECO:0000256" key="2">
    <source>
        <dbReference type="ARBA" id="ARBA00022771"/>
    </source>
</evidence>
<evidence type="ECO:0000313" key="7">
    <source>
        <dbReference type="EMBL" id="CAE0627237.1"/>
    </source>
</evidence>
<feature type="domain" description="C3H1-type" evidence="6">
    <location>
        <begin position="9"/>
        <end position="37"/>
    </location>
</feature>
<feature type="compositionally biased region" description="Low complexity" evidence="5">
    <location>
        <begin position="213"/>
        <end position="224"/>
    </location>
</feature>
<reference evidence="7" key="1">
    <citation type="submission" date="2021-01" db="EMBL/GenBank/DDBJ databases">
        <authorList>
            <person name="Corre E."/>
            <person name="Pelletier E."/>
            <person name="Niang G."/>
            <person name="Scheremetjew M."/>
            <person name="Finn R."/>
            <person name="Kale V."/>
            <person name="Holt S."/>
            <person name="Cochrane G."/>
            <person name="Meng A."/>
            <person name="Brown T."/>
            <person name="Cohen L."/>
        </authorList>
    </citation>
    <scope>NUCLEOTIDE SEQUENCE</scope>
    <source>
        <strain evidence="7">CCMP3107</strain>
    </source>
</reference>
<feature type="region of interest" description="Disordered" evidence="5">
    <location>
        <begin position="189"/>
        <end position="262"/>
    </location>
</feature>
<dbReference type="InterPro" id="IPR000571">
    <property type="entry name" value="Znf_CCCH"/>
</dbReference>
<dbReference type="Gene3D" id="4.10.1000.10">
    <property type="entry name" value="Zinc finger, CCCH-type"/>
    <property type="match status" value="1"/>
</dbReference>
<evidence type="ECO:0000259" key="6">
    <source>
        <dbReference type="PROSITE" id="PS50103"/>
    </source>
</evidence>
<dbReference type="CDD" id="cd20104">
    <property type="entry name" value="MBT_PHF20L1-like"/>
    <property type="match status" value="1"/>
</dbReference>
<feature type="region of interest" description="Disordered" evidence="5">
    <location>
        <begin position="509"/>
        <end position="528"/>
    </location>
</feature>
<proteinExistence type="predicted"/>
<keyword evidence="3 4" id="KW-0862">Zinc</keyword>
<feature type="region of interest" description="Disordered" evidence="5">
    <location>
        <begin position="534"/>
        <end position="651"/>
    </location>
</feature>
<evidence type="ECO:0000256" key="4">
    <source>
        <dbReference type="PROSITE-ProRule" id="PRU00723"/>
    </source>
</evidence>
<feature type="compositionally biased region" description="Basic and acidic residues" evidence="5">
    <location>
        <begin position="534"/>
        <end position="626"/>
    </location>
</feature>
<sequence>MGTHGMPVRPGTRPCFALEQNGSCHMGMGCEFDHPFPPGAKGGVLPSNTKGRRQDSDHQQNTVYPNSATKLKDGRWAAAPPSQLQVLESEAEGWQVVGRGGSYKSEAGLLSKEGELLRGEINHQNGYSKVMAAEDNDSTDSMLLTESRKNDYASMGFKEEMIIRAAEQEDPNNIDGMVELLVKLQAAEETVHETSHESKHDPASIMTHDSSKRSWSNHQSNSSSTHQQKDFNSEVVSRKRDNPVPAGAPSPLPPSPPPDWRAQLRAGHLVDARDADGRWFESVVVEAKRGSKLKIHFKGWNAKWDTYIDANSEDIQPLFTHTPKWRDLLKVGDTLEVCEPREFPNPRWFEGTVLQLDRQGQKVLVQAVAGRVPLKWADLRGEEICAPGTHIKALVGRQRAAPTPSLPVHMRPGFVPTQQCKYFPFGRCQKGASCTFIHDTNNANSKVNSPLGASGRSTRQEMGASQNSTKEGEDTSRQREEEEASKRSSGEEAVRLAEAAQKRAKIEALRRKEEEDAAKRRREAEEAARVELEAAKRRVEQEAARRSAEEAARIEAEVEAEKRRAEKEEARRNAEEAARIEAEAEAARRRRAEKEAERRNAEEAARNEAELQAARAEKEAARTAEQKKKRAKKGPDNCSSASSSSSRGRGQ</sequence>
<dbReference type="EMBL" id="HBIU01012998">
    <property type="protein sequence ID" value="CAE0627237.1"/>
    <property type="molecule type" value="Transcribed_RNA"/>
</dbReference>
<dbReference type="PROSITE" id="PS50103">
    <property type="entry name" value="ZF_C3H1"/>
    <property type="match status" value="2"/>
</dbReference>
<organism evidence="7">
    <name type="scientific">Heterosigma akashiwo</name>
    <name type="common">Chromophytic alga</name>
    <name type="synonym">Heterosigma carterae</name>
    <dbReference type="NCBI Taxonomy" id="2829"/>
    <lineage>
        <taxon>Eukaryota</taxon>
        <taxon>Sar</taxon>
        <taxon>Stramenopiles</taxon>
        <taxon>Ochrophyta</taxon>
        <taxon>Raphidophyceae</taxon>
        <taxon>Chattonellales</taxon>
        <taxon>Chattonellaceae</taxon>
        <taxon>Heterosigma</taxon>
    </lineage>
</organism>
<feature type="compositionally biased region" description="Low complexity" evidence="5">
    <location>
        <begin position="639"/>
        <end position="651"/>
    </location>
</feature>
<dbReference type="GO" id="GO:0008270">
    <property type="term" value="F:zinc ion binding"/>
    <property type="evidence" value="ECO:0007669"/>
    <property type="project" value="UniProtKB-KW"/>
</dbReference>
<feature type="domain" description="C3H1-type" evidence="6">
    <location>
        <begin position="414"/>
        <end position="441"/>
    </location>
</feature>
<keyword evidence="2 4" id="KW-0863">Zinc-finger</keyword>
<feature type="compositionally biased region" description="Basic and acidic residues" evidence="5">
    <location>
        <begin position="227"/>
        <end position="242"/>
    </location>
</feature>
<feature type="region of interest" description="Disordered" evidence="5">
    <location>
        <begin position="438"/>
        <end position="498"/>
    </location>
</feature>
<protein>
    <recommendedName>
        <fullName evidence="6">C3H1-type domain-containing protein</fullName>
    </recommendedName>
</protein>
<keyword evidence="1 4" id="KW-0479">Metal-binding</keyword>
<feature type="zinc finger region" description="C3H1-type" evidence="4">
    <location>
        <begin position="9"/>
        <end position="37"/>
    </location>
</feature>
<evidence type="ECO:0000256" key="5">
    <source>
        <dbReference type="SAM" id="MobiDB-lite"/>
    </source>
</evidence>
<gene>
    <name evidence="7" type="ORF">HAKA00212_LOCUS5915</name>
</gene>
<dbReference type="InterPro" id="IPR036855">
    <property type="entry name" value="Znf_CCCH_sf"/>
</dbReference>
<feature type="compositionally biased region" description="Basic and acidic residues" evidence="5">
    <location>
        <begin position="189"/>
        <end position="202"/>
    </location>
</feature>
<accession>A0A7S3UWK8</accession>
<feature type="compositionally biased region" description="Polar residues" evidence="5">
    <location>
        <begin position="438"/>
        <end position="448"/>
    </location>
</feature>
<dbReference type="SUPFAM" id="SSF90229">
    <property type="entry name" value="CCCH zinc finger"/>
    <property type="match status" value="1"/>
</dbReference>
<name>A0A7S3UWK8_HETAK</name>
<feature type="zinc finger region" description="C3H1-type" evidence="4">
    <location>
        <begin position="414"/>
        <end position="441"/>
    </location>
</feature>
<feature type="compositionally biased region" description="Pro residues" evidence="5">
    <location>
        <begin position="246"/>
        <end position="259"/>
    </location>
</feature>
<feature type="region of interest" description="Disordered" evidence="5">
    <location>
        <begin position="39"/>
        <end position="66"/>
    </location>
</feature>
<dbReference type="SUPFAM" id="SSF63748">
    <property type="entry name" value="Tudor/PWWP/MBT"/>
    <property type="match status" value="1"/>
</dbReference>
<feature type="compositionally biased region" description="Basic and acidic residues" evidence="5">
    <location>
        <begin position="470"/>
        <end position="498"/>
    </location>
</feature>
<dbReference type="AlphaFoldDB" id="A0A7S3UWK8"/>